<protein>
    <submittedName>
        <fullName evidence="1">Heparinase II/III-family protein</fullName>
    </submittedName>
</protein>
<dbReference type="Proteomes" id="UP001202248">
    <property type="component" value="Unassembled WGS sequence"/>
</dbReference>
<comment type="caution">
    <text evidence="1">The sequence shown here is derived from an EMBL/GenBank/DDBJ whole genome shotgun (WGS) entry which is preliminary data.</text>
</comment>
<name>A0ABS9SNN0_9BACT</name>
<accession>A0ABS9SNN0</accession>
<dbReference type="EMBL" id="JAKWBL010000004">
    <property type="protein sequence ID" value="MCH5599967.1"/>
    <property type="molecule type" value="Genomic_DNA"/>
</dbReference>
<evidence type="ECO:0000313" key="2">
    <source>
        <dbReference type="Proteomes" id="UP001202248"/>
    </source>
</evidence>
<gene>
    <name evidence="1" type="ORF">MKP09_19655</name>
</gene>
<evidence type="ECO:0000313" key="1">
    <source>
        <dbReference type="EMBL" id="MCH5599967.1"/>
    </source>
</evidence>
<dbReference type="Gene3D" id="2.70.98.70">
    <property type="match status" value="1"/>
</dbReference>
<reference evidence="1 2" key="1">
    <citation type="submission" date="2022-02" db="EMBL/GenBank/DDBJ databases">
        <authorList>
            <person name="Min J."/>
        </authorList>
    </citation>
    <scope>NUCLEOTIDE SEQUENCE [LARGE SCALE GENOMIC DNA]</scope>
    <source>
        <strain evidence="1 2">GR10-1</strain>
    </source>
</reference>
<keyword evidence="2" id="KW-1185">Reference proteome</keyword>
<organism evidence="1 2">
    <name type="scientific">Niabella ginsengisoli</name>
    <dbReference type="NCBI Taxonomy" id="522298"/>
    <lineage>
        <taxon>Bacteria</taxon>
        <taxon>Pseudomonadati</taxon>
        <taxon>Bacteroidota</taxon>
        <taxon>Chitinophagia</taxon>
        <taxon>Chitinophagales</taxon>
        <taxon>Chitinophagaceae</taxon>
        <taxon>Niabella</taxon>
    </lineage>
</organism>
<proteinExistence type="predicted"/>
<sequence length="180" mass="20435">MDAGVGTYTRQTFSSERYSIWTMQSNYHNLPLINGVAQSDGSMYKAQHVSFNASKSRFSAGISAAYKKDAAIKIWQRTYTLSAKGLVIEDEFELSKIISPSVINFLTWANPDISKPGIVELIRDGRKVTLAYNKNVFEARIETIPLEDKRLSNVWGNEIYRLSLVAKKQALKDKYQFIIK</sequence>